<dbReference type="KEGG" id="fro:AALO17_17670"/>
<dbReference type="SMART" id="SM00345">
    <property type="entry name" value="HTH_GNTR"/>
    <property type="match status" value="1"/>
</dbReference>
<evidence type="ECO:0000256" key="3">
    <source>
        <dbReference type="ARBA" id="ARBA00023163"/>
    </source>
</evidence>
<evidence type="ECO:0000256" key="2">
    <source>
        <dbReference type="ARBA" id="ARBA00023125"/>
    </source>
</evidence>
<dbReference type="GO" id="GO:0003677">
    <property type="term" value="F:DNA binding"/>
    <property type="evidence" value="ECO:0007669"/>
    <property type="project" value="UniProtKB-KW"/>
</dbReference>
<dbReference type="AlphaFoldDB" id="A0A140DW74"/>
<dbReference type="SUPFAM" id="SSF46785">
    <property type="entry name" value="Winged helix' DNA-binding domain"/>
    <property type="match status" value="1"/>
</dbReference>
<dbReference type="InterPro" id="IPR000524">
    <property type="entry name" value="Tscrpt_reg_HTH_GntR"/>
</dbReference>
<dbReference type="PANTHER" id="PTHR38445">
    <property type="entry name" value="HTH-TYPE TRANSCRIPTIONAL REPRESSOR YTRA"/>
    <property type="match status" value="1"/>
</dbReference>
<dbReference type="GO" id="GO:0003700">
    <property type="term" value="F:DNA-binding transcription factor activity"/>
    <property type="evidence" value="ECO:0007669"/>
    <property type="project" value="InterPro"/>
</dbReference>
<proteinExistence type="predicted"/>
<dbReference type="CDD" id="cd07377">
    <property type="entry name" value="WHTH_GntR"/>
    <property type="match status" value="1"/>
</dbReference>
<feature type="domain" description="HTH gntR-type" evidence="4">
    <location>
        <begin position="11"/>
        <end position="79"/>
    </location>
</feature>
<dbReference type="InterPro" id="IPR036388">
    <property type="entry name" value="WH-like_DNA-bd_sf"/>
</dbReference>
<dbReference type="Proteomes" id="UP000069771">
    <property type="component" value="Chromosome"/>
</dbReference>
<dbReference type="InterPro" id="IPR036390">
    <property type="entry name" value="WH_DNA-bd_sf"/>
</dbReference>
<name>A0A140DW74_9FIRM</name>
<gene>
    <name evidence="5" type="ORF">AALO17_17670</name>
</gene>
<sequence length="125" mass="14371">MEIQISHTSMEPIYEQIAGQIRLQIREGTLQAQDPLPSVRGFAREYRVSALTVKKAYDLLEEEGFVHTVHGKGTYVAEISANTVQEELQKQLESQFLQALAKARAMKMTEEEILDLVRMLMEEYR</sequence>
<keyword evidence="6" id="KW-1185">Reference proteome</keyword>
<evidence type="ECO:0000256" key="1">
    <source>
        <dbReference type="ARBA" id="ARBA00023015"/>
    </source>
</evidence>
<dbReference type="Gene3D" id="1.10.10.10">
    <property type="entry name" value="Winged helix-like DNA-binding domain superfamily/Winged helix DNA-binding domain"/>
    <property type="match status" value="1"/>
</dbReference>
<dbReference type="OrthoDB" id="9801546at2"/>
<dbReference type="STRING" id="1702221.AALO17_17670"/>
<keyword evidence="1" id="KW-0805">Transcription regulation</keyword>
<dbReference type="PANTHER" id="PTHR38445:SF7">
    <property type="entry name" value="GNTR-FAMILY TRANSCRIPTIONAL REGULATOR"/>
    <property type="match status" value="1"/>
</dbReference>
<dbReference type="GeneID" id="78478420"/>
<dbReference type="PROSITE" id="PS50949">
    <property type="entry name" value="HTH_GNTR"/>
    <property type="match status" value="1"/>
</dbReference>
<evidence type="ECO:0000259" key="4">
    <source>
        <dbReference type="PROSITE" id="PS50949"/>
    </source>
</evidence>
<protein>
    <recommendedName>
        <fullName evidence="4">HTH gntR-type domain-containing protein</fullName>
    </recommendedName>
</protein>
<dbReference type="EMBL" id="CP011391">
    <property type="protein sequence ID" value="AMK54901.1"/>
    <property type="molecule type" value="Genomic_DNA"/>
</dbReference>
<dbReference type="PATRIC" id="fig|1702221.3.peg.1723"/>
<organism evidence="5 6">
    <name type="scientific">Faecalibaculum rodentium</name>
    <dbReference type="NCBI Taxonomy" id="1702221"/>
    <lineage>
        <taxon>Bacteria</taxon>
        <taxon>Bacillati</taxon>
        <taxon>Bacillota</taxon>
        <taxon>Erysipelotrichia</taxon>
        <taxon>Erysipelotrichales</taxon>
        <taxon>Erysipelotrichaceae</taxon>
        <taxon>Faecalibaculum</taxon>
    </lineage>
</organism>
<reference evidence="5 6" key="1">
    <citation type="journal article" date="2016" name="Gut Pathog.">
        <title>Whole genome sequencing of "Faecalibaculum rodentium" ALO17, isolated from C57BL/6J laboratory mouse feces.</title>
        <authorList>
            <person name="Lim S."/>
            <person name="Chang D.H."/>
            <person name="Ahn S."/>
            <person name="Kim B.C."/>
        </authorList>
    </citation>
    <scope>NUCLEOTIDE SEQUENCE [LARGE SCALE GENOMIC DNA]</scope>
    <source>
        <strain evidence="5 6">Alo17</strain>
    </source>
</reference>
<keyword evidence="3" id="KW-0804">Transcription</keyword>
<evidence type="ECO:0000313" key="5">
    <source>
        <dbReference type="EMBL" id="AMK54901.1"/>
    </source>
</evidence>
<accession>A0A140DW74</accession>
<keyword evidence="2" id="KW-0238">DNA-binding</keyword>
<evidence type="ECO:0000313" key="6">
    <source>
        <dbReference type="Proteomes" id="UP000069771"/>
    </source>
</evidence>
<dbReference type="RefSeq" id="WP_067557910.1">
    <property type="nucleotide sequence ID" value="NZ_CAMNXC010000061.1"/>
</dbReference>
<dbReference type="Pfam" id="PF00392">
    <property type="entry name" value="GntR"/>
    <property type="match status" value="1"/>
</dbReference>